<dbReference type="PANTHER" id="PTHR28590:SF1">
    <property type="entry name" value="SPEXIN"/>
    <property type="match status" value="1"/>
</dbReference>
<dbReference type="Proteomes" id="UP001178461">
    <property type="component" value="Chromosome 1"/>
</dbReference>
<dbReference type="GO" id="GO:0005184">
    <property type="term" value="F:neuropeptide hormone activity"/>
    <property type="evidence" value="ECO:0007669"/>
    <property type="project" value="InterPro"/>
</dbReference>
<dbReference type="AlphaFoldDB" id="A0AA35NW07"/>
<feature type="transmembrane region" description="Helical" evidence="6">
    <location>
        <begin position="24"/>
        <end position="41"/>
    </location>
</feature>
<dbReference type="InterPro" id="IPR028126">
    <property type="entry name" value="Spexin"/>
</dbReference>
<evidence type="ECO:0000256" key="5">
    <source>
        <dbReference type="ARBA" id="ARBA00022729"/>
    </source>
</evidence>
<reference evidence="7" key="1">
    <citation type="submission" date="2022-12" db="EMBL/GenBank/DDBJ databases">
        <authorList>
            <person name="Alioto T."/>
            <person name="Alioto T."/>
            <person name="Gomez Garrido J."/>
        </authorList>
    </citation>
    <scope>NUCLEOTIDE SEQUENCE</scope>
</reference>
<keyword evidence="6" id="KW-0472">Membrane</keyword>
<dbReference type="PANTHER" id="PTHR28590">
    <property type="entry name" value="SPEXIN"/>
    <property type="match status" value="1"/>
</dbReference>
<sequence>MPNQTFDHILVIEASDKRPASMKVKTALVCAFVIMMVFFVVESSHTPKGNPIARNWGPQSMLYLKGRYGRRYASSDSEEQYYKLDLDDLNAVMKSYKHSAPQKFLNIRRK</sequence>
<keyword evidence="3" id="KW-0964">Secreted</keyword>
<keyword evidence="4" id="KW-0372">Hormone</keyword>
<dbReference type="GO" id="GO:0005576">
    <property type="term" value="C:extracellular region"/>
    <property type="evidence" value="ECO:0007669"/>
    <property type="project" value="UniProtKB-SubCell"/>
</dbReference>
<keyword evidence="6" id="KW-1133">Transmembrane helix</keyword>
<keyword evidence="8" id="KW-1185">Reference proteome</keyword>
<evidence type="ECO:0000256" key="2">
    <source>
        <dbReference type="ARBA" id="ARBA00006687"/>
    </source>
</evidence>
<evidence type="ECO:0000313" key="7">
    <source>
        <dbReference type="EMBL" id="CAI5763148.1"/>
    </source>
</evidence>
<proteinExistence type="inferred from homology"/>
<gene>
    <name evidence="7" type="ORF">PODLI_1B018886</name>
</gene>
<comment type="similarity">
    <text evidence="2">Belongs to the spexin family.</text>
</comment>
<evidence type="ECO:0000256" key="3">
    <source>
        <dbReference type="ARBA" id="ARBA00022525"/>
    </source>
</evidence>
<protein>
    <submittedName>
        <fullName evidence="7">Spexin-like isoform X2</fullName>
    </submittedName>
</protein>
<comment type="subcellular location">
    <subcellularLocation>
        <location evidence="1">Secreted</location>
    </subcellularLocation>
</comment>
<evidence type="ECO:0000256" key="1">
    <source>
        <dbReference type="ARBA" id="ARBA00004613"/>
    </source>
</evidence>
<accession>A0AA35NW07</accession>
<dbReference type="Pfam" id="PF15171">
    <property type="entry name" value="Spexin"/>
    <property type="match status" value="1"/>
</dbReference>
<keyword evidence="5" id="KW-0732">Signal</keyword>
<evidence type="ECO:0000256" key="6">
    <source>
        <dbReference type="SAM" id="Phobius"/>
    </source>
</evidence>
<name>A0AA35NW07_9SAUR</name>
<dbReference type="EMBL" id="OX395126">
    <property type="protein sequence ID" value="CAI5763148.1"/>
    <property type="molecule type" value="Genomic_DNA"/>
</dbReference>
<evidence type="ECO:0000256" key="4">
    <source>
        <dbReference type="ARBA" id="ARBA00022702"/>
    </source>
</evidence>
<organism evidence="7 8">
    <name type="scientific">Podarcis lilfordi</name>
    <name type="common">Lilford's wall lizard</name>
    <dbReference type="NCBI Taxonomy" id="74358"/>
    <lineage>
        <taxon>Eukaryota</taxon>
        <taxon>Metazoa</taxon>
        <taxon>Chordata</taxon>
        <taxon>Craniata</taxon>
        <taxon>Vertebrata</taxon>
        <taxon>Euteleostomi</taxon>
        <taxon>Lepidosauria</taxon>
        <taxon>Squamata</taxon>
        <taxon>Bifurcata</taxon>
        <taxon>Unidentata</taxon>
        <taxon>Episquamata</taxon>
        <taxon>Laterata</taxon>
        <taxon>Lacertibaenia</taxon>
        <taxon>Lacertidae</taxon>
        <taxon>Podarcis</taxon>
    </lineage>
</organism>
<keyword evidence="6" id="KW-0812">Transmembrane</keyword>
<evidence type="ECO:0000313" key="8">
    <source>
        <dbReference type="Proteomes" id="UP001178461"/>
    </source>
</evidence>